<dbReference type="RefSeq" id="WP_359780265.1">
    <property type="nucleotide sequence ID" value="NZ_JBEYRR010000007.1"/>
</dbReference>
<protein>
    <submittedName>
        <fullName evidence="1">Uncharacterized protein</fullName>
    </submittedName>
</protein>
<sequence length="93" mass="10153">MCKSFRSADCFNAQERAELQAIADGTAVEARAAGGKFGPVIKALKKVKGFAKAVAGKYSDFKKWYNGLPWYVKGPLAAMGVGSDLYSIWQMFH</sequence>
<comment type="caution">
    <text evidence="1">The sequence shown here is derived from an EMBL/GenBank/DDBJ whole genome shotgun (WGS) entry which is preliminary data.</text>
</comment>
<accession>A0ABV3LWX7</accession>
<keyword evidence="2" id="KW-1185">Reference proteome</keyword>
<name>A0ABV3LWX7_9ACTN</name>
<evidence type="ECO:0000313" key="2">
    <source>
        <dbReference type="Proteomes" id="UP001553843"/>
    </source>
</evidence>
<reference evidence="1 2" key="1">
    <citation type="submission" date="2024-06" db="EMBL/GenBank/DDBJ databases">
        <title>The Natural Products Discovery Center: Release of the First 8490 Sequenced Strains for Exploring Actinobacteria Biosynthetic Diversity.</title>
        <authorList>
            <person name="Kalkreuter E."/>
            <person name="Kautsar S.A."/>
            <person name="Yang D."/>
            <person name="Bader C.D."/>
            <person name="Teijaro C.N."/>
            <person name="Fluegel L."/>
            <person name="Davis C.M."/>
            <person name="Simpson J.R."/>
            <person name="Lauterbach L."/>
            <person name="Steele A.D."/>
            <person name="Gui C."/>
            <person name="Meng S."/>
            <person name="Li G."/>
            <person name="Viehrig K."/>
            <person name="Ye F."/>
            <person name="Su P."/>
            <person name="Kiefer A.F."/>
            <person name="Nichols A."/>
            <person name="Cepeda A.J."/>
            <person name="Yan W."/>
            <person name="Fan B."/>
            <person name="Jiang Y."/>
            <person name="Adhikari A."/>
            <person name="Zheng C.-J."/>
            <person name="Schuster L."/>
            <person name="Cowan T.M."/>
            <person name="Smanski M.J."/>
            <person name="Chevrette M.G."/>
            <person name="De Carvalho L.P.S."/>
            <person name="Shen B."/>
        </authorList>
    </citation>
    <scope>NUCLEOTIDE SEQUENCE [LARGE SCALE GENOMIC DNA]</scope>
    <source>
        <strain evidence="1 2">NPDC047833</strain>
    </source>
</reference>
<organism evidence="1 2">
    <name type="scientific">Streptomyces huasconensis</name>
    <dbReference type="NCBI Taxonomy" id="1854574"/>
    <lineage>
        <taxon>Bacteria</taxon>
        <taxon>Bacillati</taxon>
        <taxon>Actinomycetota</taxon>
        <taxon>Actinomycetes</taxon>
        <taxon>Kitasatosporales</taxon>
        <taxon>Streptomycetaceae</taxon>
        <taxon>Streptomyces</taxon>
    </lineage>
</organism>
<dbReference type="EMBL" id="JBEYRS010000007">
    <property type="protein sequence ID" value="MEW2363953.1"/>
    <property type="molecule type" value="Genomic_DNA"/>
</dbReference>
<dbReference type="Proteomes" id="UP001553843">
    <property type="component" value="Unassembled WGS sequence"/>
</dbReference>
<evidence type="ECO:0000313" key="1">
    <source>
        <dbReference type="EMBL" id="MEW2363953.1"/>
    </source>
</evidence>
<proteinExistence type="predicted"/>
<gene>
    <name evidence="1" type="ORF">AB0887_18665</name>
</gene>